<dbReference type="AlphaFoldDB" id="A0A0D2CY59"/>
<dbReference type="PROSITE" id="PS00086">
    <property type="entry name" value="CYTOCHROME_P450"/>
    <property type="match status" value="1"/>
</dbReference>
<dbReference type="GO" id="GO:0020037">
    <property type="term" value="F:heme binding"/>
    <property type="evidence" value="ECO:0007669"/>
    <property type="project" value="InterPro"/>
</dbReference>
<comment type="similarity">
    <text evidence="2 7">Belongs to the cytochrome P450 family.</text>
</comment>
<dbReference type="Proteomes" id="UP000054266">
    <property type="component" value="Unassembled WGS sequence"/>
</dbReference>
<dbReference type="PANTHER" id="PTHR24305">
    <property type="entry name" value="CYTOCHROME P450"/>
    <property type="match status" value="1"/>
</dbReference>
<dbReference type="EMBL" id="KN846957">
    <property type="protein sequence ID" value="KIW70141.1"/>
    <property type="molecule type" value="Genomic_DNA"/>
</dbReference>
<evidence type="ECO:0000256" key="7">
    <source>
        <dbReference type="RuleBase" id="RU000461"/>
    </source>
</evidence>
<keyword evidence="7" id="KW-0503">Monooxygenase</keyword>
<dbReference type="Gene3D" id="1.10.630.10">
    <property type="entry name" value="Cytochrome P450"/>
    <property type="match status" value="1"/>
</dbReference>
<evidence type="ECO:0000313" key="9">
    <source>
        <dbReference type="Proteomes" id="UP000054266"/>
    </source>
</evidence>
<evidence type="ECO:0000256" key="3">
    <source>
        <dbReference type="ARBA" id="ARBA00022723"/>
    </source>
</evidence>
<accession>A0A0D2CY59</accession>
<dbReference type="InterPro" id="IPR036396">
    <property type="entry name" value="Cyt_P450_sf"/>
</dbReference>
<dbReference type="InterPro" id="IPR017972">
    <property type="entry name" value="Cyt_P450_CS"/>
</dbReference>
<proteinExistence type="inferred from homology"/>
<keyword evidence="9" id="KW-1185">Reference proteome</keyword>
<evidence type="ECO:0000256" key="1">
    <source>
        <dbReference type="ARBA" id="ARBA00001971"/>
    </source>
</evidence>
<sequence length="506" mass="57732">MALFFTPVTAVVHATLKAFAVICSACLFFVAVQTVYNLWLHPLRKIPGPLLARVSRLWARIGNFYGRKSERIHAAHERYGPVVRVGPNEVSFSSPDAVHEIYMSASFGKEETFYRAKRMFHENHLFSFRDPEAHRQRRKMLSRGFSQAAMLDFEASLSTKIQTLLSQWASRTADGSPIDIYPWCHWLGFDTVYHLMFDEDPGSLNAGRPHEVMQYIRAWRPTFIWKEFFPQLETWGPSVPGPLGNMFRLVRTWKMLATNIIRNCRLKDTKTPFLRGALTEVDPYLGRPLTDSELAEECMGGMFGGSGTTANTFLFLVWAVARDAQIKSKLRLELIEAFPDPLAVPDYTTCAKLPYLSAVINETLRRYPTIVATLPRTAKEEVVVQGVRIPKNTIVGTQNYTIHRDYEAFPQPEVFRPERWLDDDNDMQQLRKKAFTPFGVGSRKCVGINLAQLELWKVVAAFFRRFDCSIDPSISEADMRMYDTFSATPAGGKLLVRLTDLSHPNK</sequence>
<dbReference type="SUPFAM" id="SSF48264">
    <property type="entry name" value="Cytochrome P450"/>
    <property type="match status" value="1"/>
</dbReference>
<keyword evidence="6 7" id="KW-0349">Heme</keyword>
<dbReference type="STRING" id="5601.A0A0D2CY59"/>
<dbReference type="InterPro" id="IPR001128">
    <property type="entry name" value="Cyt_P450"/>
</dbReference>
<dbReference type="GO" id="GO:0016705">
    <property type="term" value="F:oxidoreductase activity, acting on paired donors, with incorporation or reduction of molecular oxygen"/>
    <property type="evidence" value="ECO:0007669"/>
    <property type="project" value="InterPro"/>
</dbReference>
<evidence type="ECO:0000256" key="6">
    <source>
        <dbReference type="PIRSR" id="PIRSR602401-1"/>
    </source>
</evidence>
<dbReference type="Pfam" id="PF00067">
    <property type="entry name" value="p450"/>
    <property type="match status" value="1"/>
</dbReference>
<dbReference type="GO" id="GO:0004497">
    <property type="term" value="F:monooxygenase activity"/>
    <property type="evidence" value="ECO:0007669"/>
    <property type="project" value="UniProtKB-KW"/>
</dbReference>
<dbReference type="InterPro" id="IPR002401">
    <property type="entry name" value="Cyt_P450_E_grp-I"/>
</dbReference>
<gene>
    <name evidence="8" type="ORF">PV04_02441</name>
</gene>
<evidence type="ECO:0000313" key="8">
    <source>
        <dbReference type="EMBL" id="KIW70141.1"/>
    </source>
</evidence>
<organism evidence="8 9">
    <name type="scientific">Phialophora macrospora</name>
    <dbReference type="NCBI Taxonomy" id="1851006"/>
    <lineage>
        <taxon>Eukaryota</taxon>
        <taxon>Fungi</taxon>
        <taxon>Dikarya</taxon>
        <taxon>Ascomycota</taxon>
        <taxon>Pezizomycotina</taxon>
        <taxon>Eurotiomycetes</taxon>
        <taxon>Chaetothyriomycetidae</taxon>
        <taxon>Chaetothyriales</taxon>
        <taxon>Herpotrichiellaceae</taxon>
        <taxon>Phialophora</taxon>
    </lineage>
</organism>
<evidence type="ECO:0000256" key="4">
    <source>
        <dbReference type="ARBA" id="ARBA00023002"/>
    </source>
</evidence>
<keyword evidence="4 7" id="KW-0560">Oxidoreductase</keyword>
<keyword evidence="5 6" id="KW-0408">Iron</keyword>
<dbReference type="PRINTS" id="PR00463">
    <property type="entry name" value="EP450I"/>
</dbReference>
<evidence type="ECO:0000256" key="2">
    <source>
        <dbReference type="ARBA" id="ARBA00010617"/>
    </source>
</evidence>
<name>A0A0D2CY59_9EURO</name>
<reference evidence="8 9" key="1">
    <citation type="submission" date="2015-01" db="EMBL/GenBank/DDBJ databases">
        <title>The Genome Sequence of Capronia semiimmersa CBS27337.</title>
        <authorList>
            <consortium name="The Broad Institute Genomics Platform"/>
            <person name="Cuomo C."/>
            <person name="de Hoog S."/>
            <person name="Gorbushina A."/>
            <person name="Stielow B."/>
            <person name="Teixiera M."/>
            <person name="Abouelleil A."/>
            <person name="Chapman S.B."/>
            <person name="Priest M."/>
            <person name="Young S.K."/>
            <person name="Wortman J."/>
            <person name="Nusbaum C."/>
            <person name="Birren B."/>
        </authorList>
    </citation>
    <scope>NUCLEOTIDE SEQUENCE [LARGE SCALE GENOMIC DNA]</scope>
    <source>
        <strain evidence="8 9">CBS 27337</strain>
    </source>
</reference>
<feature type="binding site" description="axial binding residue" evidence="6">
    <location>
        <position position="445"/>
    </location>
    <ligand>
        <name>heme</name>
        <dbReference type="ChEBI" id="CHEBI:30413"/>
    </ligand>
    <ligandPart>
        <name>Fe</name>
        <dbReference type="ChEBI" id="CHEBI:18248"/>
    </ligandPart>
</feature>
<comment type="cofactor">
    <cofactor evidence="1 6">
        <name>heme</name>
        <dbReference type="ChEBI" id="CHEBI:30413"/>
    </cofactor>
</comment>
<dbReference type="HOGENOM" id="CLU_001570_14_2_1"/>
<dbReference type="InterPro" id="IPR050121">
    <property type="entry name" value="Cytochrome_P450_monoxygenase"/>
</dbReference>
<evidence type="ECO:0000256" key="5">
    <source>
        <dbReference type="ARBA" id="ARBA00023004"/>
    </source>
</evidence>
<dbReference type="GO" id="GO:0005506">
    <property type="term" value="F:iron ion binding"/>
    <property type="evidence" value="ECO:0007669"/>
    <property type="project" value="InterPro"/>
</dbReference>
<dbReference type="PRINTS" id="PR00385">
    <property type="entry name" value="P450"/>
</dbReference>
<protein>
    <submittedName>
        <fullName evidence="8">Uncharacterized protein</fullName>
    </submittedName>
</protein>
<dbReference type="PANTHER" id="PTHR24305:SF166">
    <property type="entry name" value="CYTOCHROME P450 12A4, MITOCHONDRIAL-RELATED"/>
    <property type="match status" value="1"/>
</dbReference>
<keyword evidence="3 6" id="KW-0479">Metal-binding</keyword>